<name>A0A0W0UGD5_9GAMM</name>
<sequence length="617" mass="69163">MPSDLDLFKQYCMEGRSNEVKTLVERAKKTDPLQVFPIDIPAKFGQLEIVKYLFETQNVDPSNILYGLLFHICSCNDETKRRHLLNWLLENDRYKRLGEGISEAHLQAALGLPYNHLPAEAHRGLYPIHYASLVGSKNLLHCSTDELNKPITSGDFEGITPFYLLVLGGCTEVVSLLVKKGIAPKSLNTCSIKNVPGQELTLAYILASSGNFNLLNYWDSQTAEAINLNAGPTHPTHPKQGESLGLLLCLAGQIDLFSKFVKKNPQSLSLSKTVLQGPNKGWNIAYALACLGHFDVLSQLVKNSPEFIDLNTEYEGKKGKTLGWILAFHSQKDLLIHLSQDQKETLNLNTAPPSEPNKEVSLAALLADLNILDQFVKQTRQPVNLHARTTQGKTLFQQLVASNRFELIDTILDVYLEQPNCEELMTTVFNKHNTLEGNSLRLRLAMRCYEKIKDLLSKKEELGNTLNTSLEVYLAPFLKHINAISQNLPDYKEAQSLKGHLYLTLAEAYEADNRINLHPQITVNSLYASAVIAFTQAANTTMNLLVFMRQRATITALRDDNKKHQSTIATLQEESKKRPLPTAESSISLPSFSFFDSLAESAKRRRVEDHETPENKP</sequence>
<evidence type="ECO:0000313" key="2">
    <source>
        <dbReference type="Proteomes" id="UP000054715"/>
    </source>
</evidence>
<dbReference type="Proteomes" id="UP000054715">
    <property type="component" value="Unassembled WGS sequence"/>
</dbReference>
<reference evidence="1 2" key="1">
    <citation type="submission" date="2015-11" db="EMBL/GenBank/DDBJ databases">
        <title>Genomic analysis of 38 Legionella species identifies large and diverse effector repertoires.</title>
        <authorList>
            <person name="Burstein D."/>
            <person name="Amaro F."/>
            <person name="Zusman T."/>
            <person name="Lifshitz Z."/>
            <person name="Cohen O."/>
            <person name="Gilbert J.A."/>
            <person name="Pupko T."/>
            <person name="Shuman H.A."/>
            <person name="Segal G."/>
        </authorList>
    </citation>
    <scope>NUCLEOTIDE SEQUENCE [LARGE SCALE GENOMIC DNA]</scope>
    <source>
        <strain evidence="1 2">JA-26-G1-E2</strain>
    </source>
</reference>
<gene>
    <name evidence="1" type="ORF">Ljam_0943</name>
</gene>
<dbReference type="STRING" id="455.Ljam_0943"/>
<accession>A0A0W0UGD5</accession>
<dbReference type="Gene3D" id="1.25.40.20">
    <property type="entry name" value="Ankyrin repeat-containing domain"/>
    <property type="match status" value="1"/>
</dbReference>
<comment type="caution">
    <text evidence="1">The sequence shown here is derived from an EMBL/GenBank/DDBJ whole genome shotgun (WGS) entry which is preliminary data.</text>
</comment>
<dbReference type="RefSeq" id="WP_058448983.1">
    <property type="nucleotide sequence ID" value="NZ_CAAAJF010000009.1"/>
</dbReference>
<dbReference type="PATRIC" id="fig|455.5.peg.1002"/>
<dbReference type="AlphaFoldDB" id="A0A0W0UGD5"/>
<dbReference type="EMBL" id="LNYG01000013">
    <property type="protein sequence ID" value="KTD06748.1"/>
    <property type="molecule type" value="Genomic_DNA"/>
</dbReference>
<dbReference type="OrthoDB" id="5653878at2"/>
<proteinExistence type="predicted"/>
<protein>
    <submittedName>
        <fullName evidence="1">Ankyrin repeats (3 copies)</fullName>
    </submittedName>
</protein>
<dbReference type="SUPFAM" id="SSF48403">
    <property type="entry name" value="Ankyrin repeat"/>
    <property type="match status" value="1"/>
</dbReference>
<evidence type="ECO:0000313" key="1">
    <source>
        <dbReference type="EMBL" id="KTD06748.1"/>
    </source>
</evidence>
<dbReference type="InterPro" id="IPR036770">
    <property type="entry name" value="Ankyrin_rpt-contain_sf"/>
</dbReference>
<organism evidence="1 2">
    <name type="scientific">Legionella jamestowniensis</name>
    <dbReference type="NCBI Taxonomy" id="455"/>
    <lineage>
        <taxon>Bacteria</taxon>
        <taxon>Pseudomonadati</taxon>
        <taxon>Pseudomonadota</taxon>
        <taxon>Gammaproteobacteria</taxon>
        <taxon>Legionellales</taxon>
        <taxon>Legionellaceae</taxon>
        <taxon>Legionella</taxon>
    </lineage>
</organism>